<evidence type="ECO:0000313" key="2">
    <source>
        <dbReference type="Proteomes" id="UP001165289"/>
    </source>
</evidence>
<comment type="caution">
    <text evidence="1">The sequence shown here is derived from an EMBL/GenBank/DDBJ whole genome shotgun (WGS) entry which is preliminary data.</text>
</comment>
<reference evidence="1 2" key="1">
    <citation type="journal article" date="2023" name="BMC Biol.">
        <title>The compact genome of the sponge Oopsacas minuta (Hexactinellida) is lacking key metazoan core genes.</title>
        <authorList>
            <person name="Santini S."/>
            <person name="Schenkelaars Q."/>
            <person name="Jourda C."/>
            <person name="Duchesne M."/>
            <person name="Belahbib H."/>
            <person name="Rocher C."/>
            <person name="Selva M."/>
            <person name="Riesgo A."/>
            <person name="Vervoort M."/>
            <person name="Leys S.P."/>
            <person name="Kodjabachian L."/>
            <person name="Le Bivic A."/>
            <person name="Borchiellini C."/>
            <person name="Claverie J.M."/>
            <person name="Renard E."/>
        </authorList>
    </citation>
    <scope>NUCLEOTIDE SEQUENCE [LARGE SCALE GENOMIC DNA]</scope>
    <source>
        <strain evidence="1">SPO-2</strain>
    </source>
</reference>
<dbReference type="InterPro" id="IPR016024">
    <property type="entry name" value="ARM-type_fold"/>
</dbReference>
<sequence>MLNILHYYPKFDNTRCTHNTRYSVGNPPKWKCVECSLLLLNDSRIPLINKYTTIDELCYAAENKLDFNNTLSCGHDTGFRLARVLIDFSLSNLVLEEYSKRLQDLVISLLESPNSCQQRQYILSHLLMKINNIPLTRKQEPALCLFVELTERYSGSEFASNPSQISHLLDKLIYFLLEPDPAIQNVILRGISSMLQHWSIGILSELQLTRLSSALVQIIDRSGSYSMYSQSFIILSTLLQQSQLRAILCRSIASESSIKPCVEGIKKLILSSDTNWQTSGLHFLLELISLEQSFLEFSLKSDLAEYVLECSASSLQDSVLQLVLANLAVFCKDITYFSQMHHLFAVVPLYRILRYSIDSECYHRLLKCVDILVSIFETGATRGPVISKEEEYVTSLEQIKCAVGHHNTEIAIASSHLFSLMLKQELASSLKSESEVLVVSIFAEIQKRITTMEQTHSFIKQEYPTENRDVNTNFEEYFGTTLNCELSALKAVFVREIKQVVRSDSNENKLKDYVLVFYEQFLLPTFLKLIYQLSPRTTTQFCYITLELVSNIPQSVELTNRLVECSLIQILLNIRLRGSEEKRDVSINNLIKQLCIVLIRDQEESICVSEYIDSFLGLGVCSTFNDVTKFMLDNVTSGRLDQQIIGFIAILYLIIQRSVVNLLYFKQFLVTTTQFIFTQCSLPSRRLKNILLKYIIFLTSYLSNSEDLTDRDQQISIIDCLNEEMRSFSSELSILYTHHVLVIRLVYCVNASCLLTLRLPFLRLWLIHSEEFTEQQADERGDILFLSY</sequence>
<evidence type="ECO:0000313" key="1">
    <source>
        <dbReference type="EMBL" id="KAI6654646.1"/>
    </source>
</evidence>
<dbReference type="AlphaFoldDB" id="A0AAV7K159"/>
<dbReference type="SUPFAM" id="SSF48371">
    <property type="entry name" value="ARM repeat"/>
    <property type="match status" value="1"/>
</dbReference>
<name>A0AAV7K159_9METZ</name>
<dbReference type="Proteomes" id="UP001165289">
    <property type="component" value="Unassembled WGS sequence"/>
</dbReference>
<keyword evidence="2" id="KW-1185">Reference proteome</keyword>
<proteinExistence type="predicted"/>
<gene>
    <name evidence="1" type="ORF">LOD99_1040</name>
</gene>
<protein>
    <submittedName>
        <fullName evidence="1">Uncharacterized protein</fullName>
    </submittedName>
</protein>
<dbReference type="EMBL" id="JAKMXF010000222">
    <property type="protein sequence ID" value="KAI6654646.1"/>
    <property type="molecule type" value="Genomic_DNA"/>
</dbReference>
<accession>A0AAV7K159</accession>
<organism evidence="1 2">
    <name type="scientific">Oopsacas minuta</name>
    <dbReference type="NCBI Taxonomy" id="111878"/>
    <lineage>
        <taxon>Eukaryota</taxon>
        <taxon>Metazoa</taxon>
        <taxon>Porifera</taxon>
        <taxon>Hexactinellida</taxon>
        <taxon>Hexasterophora</taxon>
        <taxon>Lyssacinosida</taxon>
        <taxon>Leucopsacidae</taxon>
        <taxon>Oopsacas</taxon>
    </lineage>
</organism>